<evidence type="ECO:0000313" key="2">
    <source>
        <dbReference type="Proteomes" id="UP001153954"/>
    </source>
</evidence>
<organism evidence="1 2">
    <name type="scientific">Euphydryas editha</name>
    <name type="common">Edith's checkerspot</name>
    <dbReference type="NCBI Taxonomy" id="104508"/>
    <lineage>
        <taxon>Eukaryota</taxon>
        <taxon>Metazoa</taxon>
        <taxon>Ecdysozoa</taxon>
        <taxon>Arthropoda</taxon>
        <taxon>Hexapoda</taxon>
        <taxon>Insecta</taxon>
        <taxon>Pterygota</taxon>
        <taxon>Neoptera</taxon>
        <taxon>Endopterygota</taxon>
        <taxon>Lepidoptera</taxon>
        <taxon>Glossata</taxon>
        <taxon>Ditrysia</taxon>
        <taxon>Papilionoidea</taxon>
        <taxon>Nymphalidae</taxon>
        <taxon>Nymphalinae</taxon>
        <taxon>Euphydryas</taxon>
    </lineage>
</organism>
<dbReference type="Gene3D" id="3.30.420.10">
    <property type="entry name" value="Ribonuclease H-like superfamily/Ribonuclease H"/>
    <property type="match status" value="1"/>
</dbReference>
<dbReference type="GO" id="GO:0003676">
    <property type="term" value="F:nucleic acid binding"/>
    <property type="evidence" value="ECO:0007669"/>
    <property type="project" value="InterPro"/>
</dbReference>
<dbReference type="InterPro" id="IPR036397">
    <property type="entry name" value="RNaseH_sf"/>
</dbReference>
<accession>A0AAU9VA79</accession>
<reference evidence="1" key="1">
    <citation type="submission" date="2022-03" db="EMBL/GenBank/DDBJ databases">
        <authorList>
            <person name="Tunstrom K."/>
        </authorList>
    </citation>
    <scope>NUCLEOTIDE SEQUENCE</scope>
</reference>
<proteinExistence type="predicted"/>
<dbReference type="Proteomes" id="UP001153954">
    <property type="component" value="Unassembled WGS sequence"/>
</dbReference>
<comment type="caution">
    <text evidence="1">The sequence shown here is derived from an EMBL/GenBank/DDBJ whole genome shotgun (WGS) entry which is preliminary data.</text>
</comment>
<evidence type="ECO:0000313" key="1">
    <source>
        <dbReference type="EMBL" id="CAH2108249.1"/>
    </source>
</evidence>
<keyword evidence="2" id="KW-1185">Reference proteome</keyword>
<sequence length="90" mass="10341">MTRTADHTDLTGAGVQQELRMVRGVAVTLSPDLNPIEHLWGELKRRVRARDRATSSNDELKSALEEEWNTIPQDFMKKLIKSMKNRIKPL</sequence>
<dbReference type="AlphaFoldDB" id="A0AAU9VA79"/>
<evidence type="ECO:0008006" key="3">
    <source>
        <dbReference type="Google" id="ProtNLM"/>
    </source>
</evidence>
<name>A0AAU9VA79_EUPED</name>
<dbReference type="EMBL" id="CAKOGL010000031">
    <property type="protein sequence ID" value="CAH2108249.1"/>
    <property type="molecule type" value="Genomic_DNA"/>
</dbReference>
<gene>
    <name evidence="1" type="ORF">EEDITHA_LOCUS22202</name>
</gene>
<protein>
    <recommendedName>
        <fullName evidence="3">Tc1-like transposase DDE domain-containing protein</fullName>
    </recommendedName>
</protein>